<dbReference type="PROSITE" id="PS50293">
    <property type="entry name" value="TPR_REGION"/>
    <property type="match status" value="1"/>
</dbReference>
<dbReference type="PANTHER" id="PTHR44227:SF3">
    <property type="entry name" value="PROTEIN O-MANNOSYL-TRANSFERASE TMTC4"/>
    <property type="match status" value="1"/>
</dbReference>
<proteinExistence type="predicted"/>
<dbReference type="SUPFAM" id="SSF48452">
    <property type="entry name" value="TPR-like"/>
    <property type="match status" value="1"/>
</dbReference>
<keyword evidence="5" id="KW-1185">Reference proteome</keyword>
<evidence type="ECO:0000313" key="5">
    <source>
        <dbReference type="Proteomes" id="UP001320148"/>
    </source>
</evidence>
<keyword evidence="2 3" id="KW-0802">TPR repeat</keyword>
<dbReference type="InterPro" id="IPR019734">
    <property type="entry name" value="TPR_rpt"/>
</dbReference>
<accession>A0ABM7PBX5</accession>
<dbReference type="Pfam" id="PF13424">
    <property type="entry name" value="TPR_12"/>
    <property type="match status" value="1"/>
</dbReference>
<evidence type="ECO:0000256" key="2">
    <source>
        <dbReference type="ARBA" id="ARBA00022803"/>
    </source>
</evidence>
<dbReference type="SMART" id="SM00028">
    <property type="entry name" value="TPR"/>
    <property type="match status" value="3"/>
</dbReference>
<dbReference type="EMBL" id="AP024488">
    <property type="protein sequence ID" value="BCS94658.1"/>
    <property type="molecule type" value="Genomic_DNA"/>
</dbReference>
<dbReference type="PROSITE" id="PS50005">
    <property type="entry name" value="TPR"/>
    <property type="match status" value="1"/>
</dbReference>
<evidence type="ECO:0000313" key="4">
    <source>
        <dbReference type="EMBL" id="BCS94658.1"/>
    </source>
</evidence>
<keyword evidence="1" id="KW-0677">Repeat</keyword>
<protein>
    <recommendedName>
        <fullName evidence="6">Tetratricopeptide repeat protein</fullName>
    </recommendedName>
</protein>
<evidence type="ECO:0000256" key="1">
    <source>
        <dbReference type="ARBA" id="ARBA00022737"/>
    </source>
</evidence>
<organism evidence="4 5">
    <name type="scientific">Desulfoluna limicola</name>
    <dbReference type="NCBI Taxonomy" id="2810562"/>
    <lineage>
        <taxon>Bacteria</taxon>
        <taxon>Pseudomonadati</taxon>
        <taxon>Thermodesulfobacteriota</taxon>
        <taxon>Desulfobacteria</taxon>
        <taxon>Desulfobacterales</taxon>
        <taxon>Desulfolunaceae</taxon>
        <taxon>Desulfoluna</taxon>
    </lineage>
</organism>
<dbReference type="Proteomes" id="UP001320148">
    <property type="component" value="Chromosome"/>
</dbReference>
<reference evidence="4 5" key="1">
    <citation type="submission" date="2021-02" db="EMBL/GenBank/DDBJ databases">
        <title>Complete genome of Desulfoluna sp. strain ASN36.</title>
        <authorList>
            <person name="Takahashi A."/>
            <person name="Kojima H."/>
            <person name="Fukui M."/>
        </authorList>
    </citation>
    <scope>NUCLEOTIDE SEQUENCE [LARGE SCALE GENOMIC DNA]</scope>
    <source>
        <strain evidence="4 5">ASN36</strain>
    </source>
</reference>
<dbReference type="InterPro" id="IPR052346">
    <property type="entry name" value="O-mannosyl-transferase_TMTC"/>
</dbReference>
<dbReference type="Gene3D" id="1.25.40.10">
    <property type="entry name" value="Tetratricopeptide repeat domain"/>
    <property type="match status" value="1"/>
</dbReference>
<feature type="repeat" description="TPR" evidence="3">
    <location>
        <begin position="68"/>
        <end position="101"/>
    </location>
</feature>
<gene>
    <name evidence="4" type="ORF">DSLASN_02900</name>
</gene>
<name>A0ABM7PBX5_9BACT</name>
<dbReference type="InterPro" id="IPR011990">
    <property type="entry name" value="TPR-like_helical_dom_sf"/>
</dbReference>
<evidence type="ECO:0008006" key="6">
    <source>
        <dbReference type="Google" id="ProtNLM"/>
    </source>
</evidence>
<evidence type="ECO:0000256" key="3">
    <source>
        <dbReference type="PROSITE-ProRule" id="PRU00339"/>
    </source>
</evidence>
<sequence length="265" mass="30877">MGLTIHRNQDWRTEETFWTDAIQKSPGIARPYHNLARDHYERVGDYETALKLYKTALNKRDLRPDHKAYSYNNIASLYYKMSEYDTALEYVENALRINHQYEVALYNKCLILISMGQMIEAETIVKLLMERYQSNLDYRALYGFVLMKMGRNNDAESQLGAVVDTNPYHLTALMHFGVLQGIMGNNVEAEQILIKLIKYSPSKLMSKICLLELYRSTDERTMKRYLAFILKTHELRDLKKAVEMSKNDHLAPLLDYDSLDAVLSP</sequence>
<dbReference type="PANTHER" id="PTHR44227">
    <property type="match status" value="1"/>
</dbReference>